<dbReference type="EMBL" id="AB282999">
    <property type="protein sequence ID" value="BAI49517.1"/>
    <property type="molecule type" value="mRNA"/>
</dbReference>
<organism evidence="5">
    <name type="scientific">Platycephalus indicus</name>
    <name type="common">bartail flathead</name>
    <dbReference type="NCBI Taxonomy" id="270568"/>
    <lineage>
        <taxon>Eukaryota</taxon>
        <taxon>Metazoa</taxon>
        <taxon>Chordata</taxon>
        <taxon>Craniata</taxon>
        <taxon>Vertebrata</taxon>
        <taxon>Euteleostomi</taxon>
        <taxon>Actinopterygii</taxon>
        <taxon>Neopterygii</taxon>
        <taxon>Teleostei</taxon>
        <taxon>Neoteleostei</taxon>
        <taxon>Acanthomorphata</taxon>
        <taxon>Eupercaria</taxon>
        <taxon>Perciformes</taxon>
        <taxon>Platycephaloidei</taxon>
        <taxon>Platycephalidae</taxon>
        <taxon>Platycephalus</taxon>
    </lineage>
</organism>
<dbReference type="Gene3D" id="3.50.4.10">
    <property type="entry name" value="Hepatocyte Growth Factor"/>
    <property type="match status" value="4"/>
</dbReference>
<dbReference type="GO" id="GO:0006508">
    <property type="term" value="P:proteolysis"/>
    <property type="evidence" value="ECO:0007669"/>
    <property type="project" value="InterPro"/>
</dbReference>
<sequence length="378" mass="43255">MMETHLILVGLLSICSVSFGQECNQQLVENIDFRGDDIRFDYSPDTAHCQHLCTQDPSCLFFTFVRADWNVDDRHFRCYLKKNPSGIPTTRIPLNGVTSGFSLKPCNPDPQPCLSQVYQNIDFLGGDYRTLFTADYEECQRTCTHDPACQFFTFVKEAFQPERIRYKCHLKFSWAIPMIPTVLKQTGVVSGFFPNAQITQFFNKDCEAKLFPNTDIPGNDFLNLPAASPEHCQTMCSAHPLCTYSSFDSNGFRCYMKDNKNEMVISAKQGVTSGIPAHFCQLNNSWASVLHENVEFRGPFIRFVLLDDVDTCRRTCIQDSNCQFWTYVNERFPHKTYWRHCYLKRAITLPAPPKVTKLANVVSGFHQRNCASPCFSCT</sequence>
<dbReference type="CDD" id="cd01100">
    <property type="entry name" value="APPLE_Factor_XI_like"/>
    <property type="match status" value="3"/>
</dbReference>
<keyword evidence="1" id="KW-0677">Repeat</keyword>
<dbReference type="Pfam" id="PF14295">
    <property type="entry name" value="PAN_4"/>
    <property type="match status" value="3"/>
</dbReference>
<dbReference type="InterPro" id="IPR000177">
    <property type="entry name" value="Apple"/>
</dbReference>
<dbReference type="PROSITE" id="PS50948">
    <property type="entry name" value="PAN"/>
    <property type="match status" value="2"/>
</dbReference>
<feature type="domain" description="Apple" evidence="4">
    <location>
        <begin position="106"/>
        <end position="196"/>
    </location>
</feature>
<proteinExistence type="evidence at transcript level"/>
<evidence type="ECO:0000256" key="3">
    <source>
        <dbReference type="SAM" id="SignalP"/>
    </source>
</evidence>
<gene>
    <name evidence="5" type="primary">FHL-1</name>
</gene>
<dbReference type="PANTHER" id="PTHR33946">
    <property type="match status" value="1"/>
</dbReference>
<dbReference type="SMART" id="SM00223">
    <property type="entry name" value="APPLE"/>
    <property type="match status" value="4"/>
</dbReference>
<feature type="domain" description="Apple" evidence="4">
    <location>
        <begin position="280"/>
        <end position="370"/>
    </location>
</feature>
<feature type="chain" id="PRO_5003017383" evidence="3">
    <location>
        <begin position="21"/>
        <end position="378"/>
    </location>
</feature>
<dbReference type="AlphaFoldDB" id="D0VX36"/>
<keyword evidence="2" id="KW-1015">Disulfide bond</keyword>
<evidence type="ECO:0000259" key="4">
    <source>
        <dbReference type="PROSITE" id="PS50948"/>
    </source>
</evidence>
<reference evidence="5" key="1">
    <citation type="journal article" date="2011" name="Glycobiology">
        <title>A new type of lectin discovered in a fish, flathead (Platycephalus indicus), suggests an alternative functional role for mammalian plasma kallikrein.</title>
        <authorList>
            <person name="Tsutsui S."/>
            <person name="Okamoto M."/>
            <person name="Ono M."/>
            <person name="Suetake S."/>
            <person name="Kikuchi K."/>
            <person name="Nakamura O."/>
            <person name="Suzuki Y."/>
            <person name="Watanabe T."/>
        </authorList>
    </citation>
    <scope>NUCLEOTIDE SEQUENCE</scope>
</reference>
<dbReference type="PANTHER" id="PTHR33946:SF4">
    <property type="entry name" value="COAGULATION FACTOR XI"/>
    <property type="match status" value="1"/>
</dbReference>
<evidence type="ECO:0000256" key="2">
    <source>
        <dbReference type="ARBA" id="ARBA00023157"/>
    </source>
</evidence>
<dbReference type="GO" id="GO:0005576">
    <property type="term" value="C:extracellular region"/>
    <property type="evidence" value="ECO:0007669"/>
    <property type="project" value="InterPro"/>
</dbReference>
<evidence type="ECO:0000256" key="1">
    <source>
        <dbReference type="ARBA" id="ARBA00022737"/>
    </source>
</evidence>
<dbReference type="PRINTS" id="PR00005">
    <property type="entry name" value="APPLEDOMAIN"/>
</dbReference>
<accession>D0VX36</accession>
<name>D0VX36_9TELE</name>
<keyword evidence="5" id="KW-0430">Lectin</keyword>
<evidence type="ECO:0000313" key="5">
    <source>
        <dbReference type="EMBL" id="BAI49517.1"/>
    </source>
</evidence>
<dbReference type="InterPro" id="IPR003609">
    <property type="entry name" value="Pan_app"/>
</dbReference>
<protein>
    <submittedName>
        <fullName evidence="5">Skin mucus lectin</fullName>
    </submittedName>
</protein>
<dbReference type="Pfam" id="PF00024">
    <property type="entry name" value="PAN_1"/>
    <property type="match status" value="1"/>
</dbReference>
<dbReference type="GO" id="GO:0030246">
    <property type="term" value="F:carbohydrate binding"/>
    <property type="evidence" value="ECO:0007669"/>
    <property type="project" value="UniProtKB-KW"/>
</dbReference>
<feature type="signal peptide" evidence="3">
    <location>
        <begin position="1"/>
        <end position="20"/>
    </location>
</feature>
<keyword evidence="3" id="KW-0732">Signal</keyword>